<evidence type="ECO:0000256" key="1">
    <source>
        <dbReference type="SAM" id="MobiDB-lite"/>
    </source>
</evidence>
<dbReference type="EMBL" id="LFEH01000156">
    <property type="protein sequence ID" value="KMS68841.1"/>
    <property type="molecule type" value="Genomic_DNA"/>
</dbReference>
<comment type="caution">
    <text evidence="2">The sequence shown here is derived from an EMBL/GenBank/DDBJ whole genome shotgun (WGS) entry which is preliminary data.</text>
</comment>
<protein>
    <submittedName>
        <fullName evidence="2">Uncharacterized protein</fullName>
    </submittedName>
</protein>
<reference evidence="2 3" key="1">
    <citation type="submission" date="2015-06" db="EMBL/GenBank/DDBJ databases">
        <title>Draft genome sequence of Streptomyces leeuwenhoekii C58, which produces the novel lasso peptide, chaxapeptin.</title>
        <authorList>
            <person name="Yi Y."/>
            <person name="Hai D."/>
            <person name="Jaspars M."/>
            <person name="Sheng H."/>
            <person name="Rateb M.E."/>
            <person name="Bull A."/>
            <person name="Goodfellow M."/>
            <person name="Asenjo J.A."/>
            <person name="Ebel R."/>
        </authorList>
    </citation>
    <scope>NUCLEOTIDE SEQUENCE [LARGE SCALE GENOMIC DNA]</scope>
    <source>
        <strain evidence="2 3">C58</strain>
    </source>
</reference>
<organism evidence="2 3">
    <name type="scientific">Streptomyces leeuwenhoekii</name>
    <dbReference type="NCBI Taxonomy" id="1437453"/>
    <lineage>
        <taxon>Bacteria</taxon>
        <taxon>Bacillati</taxon>
        <taxon>Actinomycetota</taxon>
        <taxon>Actinomycetes</taxon>
        <taxon>Kitasatosporales</taxon>
        <taxon>Streptomycetaceae</taxon>
        <taxon>Streptomyces</taxon>
    </lineage>
</organism>
<name>A0ABR5HRV9_STRLW</name>
<dbReference type="Proteomes" id="UP000037274">
    <property type="component" value="Unassembled WGS sequence"/>
</dbReference>
<feature type="region of interest" description="Disordered" evidence="1">
    <location>
        <begin position="66"/>
        <end position="88"/>
    </location>
</feature>
<accession>A0ABR5HRV9</accession>
<evidence type="ECO:0000313" key="3">
    <source>
        <dbReference type="Proteomes" id="UP000037274"/>
    </source>
</evidence>
<keyword evidence="3" id="KW-1185">Reference proteome</keyword>
<evidence type="ECO:0000313" key="2">
    <source>
        <dbReference type="EMBL" id="KMS68841.1"/>
    </source>
</evidence>
<gene>
    <name evidence="2" type="ORF">ACH49_26875</name>
</gene>
<feature type="region of interest" description="Disordered" evidence="1">
    <location>
        <begin position="21"/>
        <end position="53"/>
    </location>
</feature>
<proteinExistence type="predicted"/>
<sequence>MSPAGDVSFRSVVRARRLRFAEEPRTEVRFPGTGARESTSRSDRTRLPGKVVPGRDYEDVTVVYRLDTRLTGEGPDEGRDGPRPRSRR</sequence>